<proteinExistence type="predicted"/>
<organism evidence="1 2">
    <name type="scientific">Duncaniella dubosii</name>
    <dbReference type="NCBI Taxonomy" id="2518971"/>
    <lineage>
        <taxon>Bacteria</taxon>
        <taxon>Pseudomonadati</taxon>
        <taxon>Bacteroidota</taxon>
        <taxon>Bacteroidia</taxon>
        <taxon>Bacteroidales</taxon>
        <taxon>Muribaculaceae</taxon>
        <taxon>Duncaniella</taxon>
    </lineage>
</organism>
<sequence>MSFHTLPGIRKIQIVRCTDLPSGLMLQSICGCMIAIAAPSEQVAFVGRPTLRWEGTKVNGSRQEKSTLEFTTVHPLPEGEHIAFVVTGAGGKQYLVGTREGRFPVMNYSDTTGEPGGSPAVRTYNVTHIAQKSVLPCII</sequence>
<dbReference type="EMBL" id="CP039396">
    <property type="protein sequence ID" value="QCD42182.1"/>
    <property type="molecule type" value="Genomic_DNA"/>
</dbReference>
<name>A0A4P7W2X4_9BACT</name>
<accession>A0A4P7W2X4</accession>
<keyword evidence="2" id="KW-1185">Reference proteome</keyword>
<reference evidence="2" key="1">
    <citation type="submission" date="2019-02" db="EMBL/GenBank/DDBJ databases">
        <title>Isolation and identification of novel species under the genus Muribaculum.</title>
        <authorList>
            <person name="Miyake S."/>
            <person name="Ding Y."/>
            <person name="Low A."/>
            <person name="Soh M."/>
            <person name="Seedorf H."/>
        </authorList>
    </citation>
    <scope>NUCLEOTIDE SEQUENCE [LARGE SCALE GENOMIC DNA]</scope>
    <source>
        <strain evidence="2">H5</strain>
    </source>
</reference>
<protein>
    <submittedName>
        <fullName evidence="1">Uncharacterized protein</fullName>
    </submittedName>
</protein>
<gene>
    <name evidence="1" type="ORF">E7747_07785</name>
</gene>
<evidence type="ECO:0000313" key="2">
    <source>
        <dbReference type="Proteomes" id="UP000297149"/>
    </source>
</evidence>
<dbReference type="KEGG" id="ddb:E7747_07785"/>
<dbReference type="Proteomes" id="UP000297149">
    <property type="component" value="Chromosome"/>
</dbReference>
<dbReference type="RefSeq" id="WP_136415200.1">
    <property type="nucleotide sequence ID" value="NZ_CAXHQF010000003.1"/>
</dbReference>
<evidence type="ECO:0000313" key="1">
    <source>
        <dbReference type="EMBL" id="QCD42182.1"/>
    </source>
</evidence>
<dbReference type="AlphaFoldDB" id="A0A4P7W2X4"/>